<dbReference type="Proteomes" id="UP000095488">
    <property type="component" value="Unassembled WGS sequence"/>
</dbReference>
<dbReference type="PANTHER" id="PTHR43298">
    <property type="entry name" value="MULTIDRUG RESISTANCE PROTEIN NORM-RELATED"/>
    <property type="match status" value="1"/>
</dbReference>
<protein>
    <recommendedName>
        <fullName evidence="7">Multidrug-efflux transporter</fullName>
    </recommendedName>
</protein>
<feature type="transmembrane region" description="Helical" evidence="8">
    <location>
        <begin position="321"/>
        <end position="347"/>
    </location>
</feature>
<gene>
    <name evidence="9" type="primary">ykvU</name>
    <name evidence="9" type="ORF">ERS852473_00171</name>
</gene>
<dbReference type="InterPro" id="IPR002797">
    <property type="entry name" value="Polysacc_synth"/>
</dbReference>
<dbReference type="PIRSF" id="PIRSF038958">
    <property type="entry name" value="PG_synth_SpoVB"/>
    <property type="match status" value="1"/>
</dbReference>
<feature type="transmembrane region" description="Helical" evidence="8">
    <location>
        <begin position="475"/>
        <end position="493"/>
    </location>
</feature>
<accession>A0ABM9UN27</accession>
<comment type="caution">
    <text evidence="9">The sequence shown here is derived from an EMBL/GenBank/DDBJ whole genome shotgun (WGS) entry which is preliminary data.</text>
</comment>
<evidence type="ECO:0000256" key="8">
    <source>
        <dbReference type="SAM" id="Phobius"/>
    </source>
</evidence>
<comment type="subcellular location">
    <subcellularLocation>
        <location evidence="1">Membrane</location>
        <topology evidence="1">Multi-pass membrane protein</topology>
    </subcellularLocation>
</comment>
<dbReference type="InterPro" id="IPR014249">
    <property type="entry name" value="Spore_V_B"/>
</dbReference>
<dbReference type="RefSeq" id="WP_055257073.1">
    <property type="nucleotide sequence ID" value="NZ_CABIXL010000001.1"/>
</dbReference>
<evidence type="ECO:0000256" key="7">
    <source>
        <dbReference type="ARBA" id="ARBA00031636"/>
    </source>
</evidence>
<feature type="transmembrane region" description="Helical" evidence="8">
    <location>
        <begin position="389"/>
        <end position="407"/>
    </location>
</feature>
<feature type="transmembrane region" description="Helical" evidence="8">
    <location>
        <begin position="163"/>
        <end position="180"/>
    </location>
</feature>
<evidence type="ECO:0000256" key="6">
    <source>
        <dbReference type="ARBA" id="ARBA00023136"/>
    </source>
</evidence>
<feature type="transmembrane region" description="Helical" evidence="8">
    <location>
        <begin position="12"/>
        <end position="31"/>
    </location>
</feature>
<reference evidence="9 10" key="1">
    <citation type="submission" date="2015-09" db="EMBL/GenBank/DDBJ databases">
        <authorList>
            <consortium name="Pathogen Informatics"/>
        </authorList>
    </citation>
    <scope>NUCLEOTIDE SEQUENCE [LARGE SCALE GENOMIC DNA]</scope>
    <source>
        <strain evidence="9 10">2789STDY5834858</strain>
    </source>
</reference>
<sequence length="508" mass="57045">MVKDNFYKNSFLLTLSNLATGVLGFIFSIYLSKILGPEGMGLYGLVMPIYNLFISIMTAGIVAAISKITAVYSSKNNYHDIIQTMKVVAIFNFIWCLFIGILVFFLSPTIANFWIKDPRTVKAIMVTCPAMIFIALSNILKGFFYGDSKIIMPSFIDILEKSLRVFILAILIFMFKVTTLEGLVTLAYVSLCLGELQSLILLFGYFKITIKKYPKNIVKKENSLQLLFNVLIISFPLCLNGFLLNIFSTISTIMVPRRLISTGLSYSQALALIGKFGGMALSIITFPMIIVNSINTLLIPNLSQTLSKKDYTGATLRIKQVLKISFLIGLFTAVLSQCVSDSLGIMFFGRDDLGKMIRLSALIMPLAFVSSTMYGILNGLDKQSIILRNNIFISILEIICLFIFTGIPSINIYGYILTMLISSIVSLSINIHEVYKNINLEISIGKLLIYILISILSCLIVKNFILNFLTLDYRIEVIVAFVIFFIIFSFLIFDNKIKRIPKNKYAKK</sequence>
<dbReference type="EMBL" id="CYZR01000001">
    <property type="protein sequence ID" value="CUN45001.1"/>
    <property type="molecule type" value="Genomic_DNA"/>
</dbReference>
<feature type="transmembrane region" description="Helical" evidence="8">
    <location>
        <begin position="43"/>
        <end position="66"/>
    </location>
</feature>
<feature type="transmembrane region" description="Helical" evidence="8">
    <location>
        <begin position="186"/>
        <end position="206"/>
    </location>
</feature>
<feature type="transmembrane region" description="Helical" evidence="8">
    <location>
        <begin position="276"/>
        <end position="300"/>
    </location>
</feature>
<evidence type="ECO:0000256" key="5">
    <source>
        <dbReference type="ARBA" id="ARBA00022989"/>
    </source>
</evidence>
<feature type="transmembrane region" description="Helical" evidence="8">
    <location>
        <begin position="123"/>
        <end position="143"/>
    </location>
</feature>
<dbReference type="PANTHER" id="PTHR43298:SF2">
    <property type="entry name" value="FMN_FAD EXPORTER YEEO-RELATED"/>
    <property type="match status" value="1"/>
</dbReference>
<dbReference type="Pfam" id="PF01943">
    <property type="entry name" value="Polysacc_synt"/>
    <property type="match status" value="1"/>
</dbReference>
<keyword evidence="3" id="KW-0813">Transport</keyword>
<evidence type="ECO:0000256" key="1">
    <source>
        <dbReference type="ARBA" id="ARBA00004141"/>
    </source>
</evidence>
<dbReference type="InterPro" id="IPR050222">
    <property type="entry name" value="MATE_MdtK"/>
</dbReference>
<evidence type="ECO:0000256" key="2">
    <source>
        <dbReference type="ARBA" id="ARBA00010199"/>
    </source>
</evidence>
<comment type="similarity">
    <text evidence="2">Belongs to the multi antimicrobial extrusion (MATE) (TC 2.A.66.1) family.</text>
</comment>
<name>A0ABM9UN27_SARVE</name>
<evidence type="ECO:0000256" key="3">
    <source>
        <dbReference type="ARBA" id="ARBA00022448"/>
    </source>
</evidence>
<feature type="transmembrane region" description="Helical" evidence="8">
    <location>
        <begin position="413"/>
        <end position="435"/>
    </location>
</feature>
<evidence type="ECO:0000313" key="9">
    <source>
        <dbReference type="EMBL" id="CUN45001.1"/>
    </source>
</evidence>
<keyword evidence="4 8" id="KW-0812">Transmembrane</keyword>
<dbReference type="InterPro" id="IPR024923">
    <property type="entry name" value="PG_synth_SpoVB"/>
</dbReference>
<evidence type="ECO:0000313" key="10">
    <source>
        <dbReference type="Proteomes" id="UP000095488"/>
    </source>
</evidence>
<feature type="transmembrane region" description="Helical" evidence="8">
    <location>
        <begin position="359"/>
        <end position="377"/>
    </location>
</feature>
<evidence type="ECO:0000256" key="4">
    <source>
        <dbReference type="ARBA" id="ARBA00022692"/>
    </source>
</evidence>
<feature type="transmembrane region" description="Helical" evidence="8">
    <location>
        <begin position="447"/>
        <end position="469"/>
    </location>
</feature>
<feature type="transmembrane region" description="Helical" evidence="8">
    <location>
        <begin position="87"/>
        <end position="111"/>
    </location>
</feature>
<proteinExistence type="inferred from homology"/>
<dbReference type="NCBIfam" id="TIGR02900">
    <property type="entry name" value="spore_V_B"/>
    <property type="match status" value="1"/>
</dbReference>
<keyword evidence="6 8" id="KW-0472">Membrane</keyword>
<keyword evidence="10" id="KW-1185">Reference proteome</keyword>
<feature type="transmembrane region" description="Helical" evidence="8">
    <location>
        <begin position="226"/>
        <end position="256"/>
    </location>
</feature>
<organism evidence="9 10">
    <name type="scientific">Sarcina ventriculi</name>
    <name type="common">Clostridium ventriculi</name>
    <dbReference type="NCBI Taxonomy" id="1267"/>
    <lineage>
        <taxon>Bacteria</taxon>
        <taxon>Bacillati</taxon>
        <taxon>Bacillota</taxon>
        <taxon>Clostridia</taxon>
        <taxon>Eubacteriales</taxon>
        <taxon>Clostridiaceae</taxon>
        <taxon>Sarcina</taxon>
    </lineage>
</organism>
<keyword evidence="5 8" id="KW-1133">Transmembrane helix</keyword>